<dbReference type="EMBL" id="JH159157">
    <property type="protein sequence ID" value="EGZ12635.1"/>
    <property type="molecule type" value="Genomic_DNA"/>
</dbReference>
<evidence type="ECO:0000313" key="2">
    <source>
        <dbReference type="Proteomes" id="UP000002640"/>
    </source>
</evidence>
<protein>
    <submittedName>
        <fullName evidence="1">Uncharacterized protein</fullName>
    </submittedName>
</protein>
<organism evidence="1 2">
    <name type="scientific">Phytophthora sojae (strain P6497)</name>
    <name type="common">Soybean stem and root rot agent</name>
    <name type="synonym">Phytophthora megasperma f. sp. glycines</name>
    <dbReference type="NCBI Taxonomy" id="1094619"/>
    <lineage>
        <taxon>Eukaryota</taxon>
        <taxon>Sar</taxon>
        <taxon>Stramenopiles</taxon>
        <taxon>Oomycota</taxon>
        <taxon>Peronosporomycetes</taxon>
        <taxon>Peronosporales</taxon>
        <taxon>Peronosporaceae</taxon>
        <taxon>Phytophthora</taxon>
    </lineage>
</organism>
<dbReference type="PANTHER" id="PTHR35076:SF1">
    <property type="entry name" value="TUBULIN EPSILON AND DELTA COMPLEX PROTEIN 1"/>
    <property type="match status" value="1"/>
</dbReference>
<dbReference type="RefSeq" id="XP_009532968.1">
    <property type="nucleotide sequence ID" value="XM_009534673.1"/>
</dbReference>
<sequence length="167" mass="19502">MIKRSSAAADGSHTPRFGYLLRLGLESIGVRYVSTDVLRKAKKNQTTEREYWALWRLLHDLVLVMLADFEVDMQEMERLNSKEAVESGLLDPKLHAVQMELVKFYLYEWGFVCTAFYSDAARPSSQVLLLAFAWLVAFSRFFEKQQRYILEVRAMWMSAFRCCFCVC</sequence>
<dbReference type="OMA" id="TEREYWV"/>
<proteinExistence type="predicted"/>
<dbReference type="Proteomes" id="UP000002640">
    <property type="component" value="Unassembled WGS sequence"/>
</dbReference>
<reference evidence="1 2" key="1">
    <citation type="journal article" date="2006" name="Science">
        <title>Phytophthora genome sequences uncover evolutionary origins and mechanisms of pathogenesis.</title>
        <authorList>
            <person name="Tyler B.M."/>
            <person name="Tripathy S."/>
            <person name="Zhang X."/>
            <person name="Dehal P."/>
            <person name="Jiang R.H."/>
            <person name="Aerts A."/>
            <person name="Arredondo F.D."/>
            <person name="Baxter L."/>
            <person name="Bensasson D."/>
            <person name="Beynon J.L."/>
            <person name="Chapman J."/>
            <person name="Damasceno C.M."/>
            <person name="Dorrance A.E."/>
            <person name="Dou D."/>
            <person name="Dickerman A.W."/>
            <person name="Dubchak I.L."/>
            <person name="Garbelotto M."/>
            <person name="Gijzen M."/>
            <person name="Gordon S.G."/>
            <person name="Govers F."/>
            <person name="Grunwald N.J."/>
            <person name="Huang W."/>
            <person name="Ivors K.L."/>
            <person name="Jones R.W."/>
            <person name="Kamoun S."/>
            <person name="Krampis K."/>
            <person name="Lamour K.H."/>
            <person name="Lee M.K."/>
            <person name="McDonald W.H."/>
            <person name="Medina M."/>
            <person name="Meijer H.J."/>
            <person name="Nordberg E.K."/>
            <person name="Maclean D.J."/>
            <person name="Ospina-Giraldo M.D."/>
            <person name="Morris P.F."/>
            <person name="Phuntumart V."/>
            <person name="Putnam N.H."/>
            <person name="Rash S."/>
            <person name="Rose J.K."/>
            <person name="Sakihama Y."/>
            <person name="Salamov A.A."/>
            <person name="Savidor A."/>
            <person name="Scheuring C.F."/>
            <person name="Smith B.M."/>
            <person name="Sobral B.W."/>
            <person name="Terry A."/>
            <person name="Torto-Alalibo T.A."/>
            <person name="Win J."/>
            <person name="Xu Z."/>
            <person name="Zhang H."/>
            <person name="Grigoriev I.V."/>
            <person name="Rokhsar D.S."/>
            <person name="Boore J.L."/>
        </authorList>
    </citation>
    <scope>NUCLEOTIDE SEQUENCE [LARGE SCALE GENOMIC DNA]</scope>
    <source>
        <strain evidence="1 2">P6497</strain>
    </source>
</reference>
<evidence type="ECO:0000313" key="1">
    <source>
        <dbReference type="EMBL" id="EGZ12635.1"/>
    </source>
</evidence>
<dbReference type="AlphaFoldDB" id="G4ZXX5"/>
<dbReference type="GeneID" id="20663721"/>
<dbReference type="PANTHER" id="PTHR35076">
    <property type="entry name" value="TUBULIN EPSILON AND DELTA COMPLEX PROTEIN 1"/>
    <property type="match status" value="1"/>
</dbReference>
<gene>
    <name evidence="1" type="ORF">PHYSODRAFT_563379</name>
</gene>
<dbReference type="InParanoid" id="G4ZXX5"/>
<name>G4ZXX5_PHYSP</name>
<dbReference type="InterPro" id="IPR043535">
    <property type="entry name" value="TEDC1"/>
</dbReference>
<dbReference type="KEGG" id="psoj:PHYSODRAFT_563379"/>
<keyword evidence="2" id="KW-1185">Reference proteome</keyword>
<accession>G4ZXX5</accession>